<dbReference type="AlphaFoldDB" id="A0A6B2KXQ6"/>
<dbReference type="InterPro" id="IPR057345">
    <property type="entry name" value="Ig-like_TAF2"/>
</dbReference>
<dbReference type="EMBL" id="GIBP01000483">
    <property type="protein sequence ID" value="NDV29452.1"/>
    <property type="molecule type" value="Transcribed_RNA"/>
</dbReference>
<feature type="compositionally biased region" description="Pro residues" evidence="1">
    <location>
        <begin position="788"/>
        <end position="799"/>
    </location>
</feature>
<proteinExistence type="predicted"/>
<dbReference type="GO" id="GO:0000976">
    <property type="term" value="F:transcription cis-regulatory region binding"/>
    <property type="evidence" value="ECO:0007669"/>
    <property type="project" value="TreeGrafter"/>
</dbReference>
<dbReference type="InterPro" id="IPR037813">
    <property type="entry name" value="TAF2"/>
</dbReference>
<dbReference type="GO" id="GO:0005669">
    <property type="term" value="C:transcription factor TFIID complex"/>
    <property type="evidence" value="ECO:0007669"/>
    <property type="project" value="InterPro"/>
</dbReference>
<dbReference type="GO" id="GO:0016251">
    <property type="term" value="F:RNA polymerase II general transcription initiation factor activity"/>
    <property type="evidence" value="ECO:0007669"/>
    <property type="project" value="TreeGrafter"/>
</dbReference>
<evidence type="ECO:0008006" key="5">
    <source>
        <dbReference type="Google" id="ProtNLM"/>
    </source>
</evidence>
<feature type="domain" description="Transcription initiation factor TFIID subunit 2 TPR repeats" evidence="3">
    <location>
        <begin position="205"/>
        <end position="485"/>
    </location>
</feature>
<dbReference type="InterPro" id="IPR027268">
    <property type="entry name" value="Peptidase_M4/M1_CTD_sf"/>
</dbReference>
<feature type="compositionally biased region" description="Basic and acidic residues" evidence="1">
    <location>
        <begin position="677"/>
        <end position="688"/>
    </location>
</feature>
<evidence type="ECO:0000259" key="3">
    <source>
        <dbReference type="Pfam" id="PF25577"/>
    </source>
</evidence>
<feature type="domain" description="Transcription initiation factor TFIID subunit 2 Ig-like" evidence="2">
    <location>
        <begin position="87"/>
        <end position="202"/>
    </location>
</feature>
<organism evidence="4">
    <name type="scientific">Arcella intermedia</name>
    <dbReference type="NCBI Taxonomy" id="1963864"/>
    <lineage>
        <taxon>Eukaryota</taxon>
        <taxon>Amoebozoa</taxon>
        <taxon>Tubulinea</taxon>
        <taxon>Elardia</taxon>
        <taxon>Arcellinida</taxon>
        <taxon>Sphaerothecina</taxon>
        <taxon>Arcellidae</taxon>
        <taxon>Arcella</taxon>
    </lineage>
</organism>
<name>A0A6B2KXQ6_9EUKA</name>
<dbReference type="GO" id="GO:0006367">
    <property type="term" value="P:transcription initiation at RNA polymerase II promoter"/>
    <property type="evidence" value="ECO:0007669"/>
    <property type="project" value="TreeGrafter"/>
</dbReference>
<feature type="compositionally biased region" description="Pro residues" evidence="1">
    <location>
        <begin position="689"/>
        <end position="703"/>
    </location>
</feature>
<feature type="region of interest" description="Disordered" evidence="1">
    <location>
        <begin position="571"/>
        <end position="608"/>
    </location>
</feature>
<dbReference type="PANTHER" id="PTHR15137">
    <property type="entry name" value="TRANSCRIPTION INITIATION FACTOR TFIID"/>
    <property type="match status" value="1"/>
</dbReference>
<dbReference type="Pfam" id="PF25316">
    <property type="entry name" value="TAF2_3rd"/>
    <property type="match status" value="1"/>
</dbReference>
<feature type="compositionally biased region" description="Basic and acidic residues" evidence="1">
    <location>
        <begin position="577"/>
        <end position="586"/>
    </location>
</feature>
<feature type="compositionally biased region" description="Pro residues" evidence="1">
    <location>
        <begin position="727"/>
        <end position="741"/>
    </location>
</feature>
<dbReference type="GO" id="GO:0003682">
    <property type="term" value="F:chromatin binding"/>
    <property type="evidence" value="ECO:0007669"/>
    <property type="project" value="TreeGrafter"/>
</dbReference>
<evidence type="ECO:0000256" key="1">
    <source>
        <dbReference type="SAM" id="MobiDB-lite"/>
    </source>
</evidence>
<sequence length="868" mass="97988">MLLSSPELTLFDIYKKAFFKKATIVMYLLSRIIGEVIFSKVLSSLLCPESSDSPRTSTDNFFNKIKMITHKDLLPFMDHWINYPEYPHLNSGFWFDYNKNNIEVTYSLQPTSVNSEIDGTLVLRVAELDGEDKLKYFDFKMRMGEQIYDCPCQFRSKKRSLTASGGPTQEGEQASEDIPTSIQWIRFDPSMDWPIPIRYHQPLTMWINQLCNDNDVIAQIEAINFLTRFPTKETINTLNGVLNNPKKHYLVRMRAALVIGLLTSAANEWIGVDYLLKYYKSNYQSGEMTTNNFDDYSKYSIQKTLIFSLSLIQGLDGRTPSDITEFLLNLLKNNDNSKNQWDDSVFRAISINSLANLDSSVTQEGTTEVETILKQLFKFMDNEKSEIGNQYIIRVCLSTIFQLQRLGKFKKDFGIFKEYLFYGNPDMLRVTAAQCILYLGIHSSLHCAYPDTSYLHALSILLPMATSDPSPFFRHSLLRSFVNPPDPLPYVANGVWCADLAAQNILRNRRDTEFSGKGVEEWTKVLKEEGVRSKLWDWMVSPAVLGDSLAREIAWRWFLLLPEFVERIEEPEEEELKSETRNEGKGGKRPKKTDKVKEVDQKNRKKKKFLDAGEDEEFVPKLTSEISMEDDTLKVTKQTQNEGIGVARKAPGKRPLSTPSTTASKRPKTSPSPPAEEPPKRIPLKRPEQPPPPPRKRPFPLPTSPNSQGTEQPPPPPRRRTTVVPTPASPPAPSPTSPPDTPSTAVPSPIPLSPSTPLTPTSASTPVTPTSANAPTPLLMTPLSPTSIPTPPNPTPAPNADPIERRTALKIIIRSTKPNTNNPNPNPNTSPSDLPQFPNLRKITLFMGQPNTRRLDGRQRKKISSDET</sequence>
<feature type="compositionally biased region" description="Low complexity" evidence="1">
    <location>
        <begin position="755"/>
        <end position="787"/>
    </location>
</feature>
<dbReference type="SUPFAM" id="SSF48371">
    <property type="entry name" value="ARM repeat"/>
    <property type="match status" value="1"/>
</dbReference>
<feature type="compositionally biased region" description="Low complexity" evidence="1">
    <location>
        <begin position="818"/>
        <end position="832"/>
    </location>
</feature>
<feature type="compositionally biased region" description="Basic and acidic residues" evidence="1">
    <location>
        <begin position="853"/>
        <end position="868"/>
    </location>
</feature>
<reference evidence="4" key="1">
    <citation type="journal article" date="2020" name="J. Eukaryot. Microbiol.">
        <title>De novo Sequencing, Assembly and Annotation of the Transcriptome for the Free-Living Testate Amoeba Arcella intermedia.</title>
        <authorList>
            <person name="Ribeiro G.M."/>
            <person name="Porfirio-Sousa A.L."/>
            <person name="Maurer-Alcala X.X."/>
            <person name="Katz L.A."/>
            <person name="Lahr D.J.G."/>
        </authorList>
    </citation>
    <scope>NUCLEOTIDE SEQUENCE</scope>
</reference>
<dbReference type="Pfam" id="PF25577">
    <property type="entry name" value="TPR_TAF2_C"/>
    <property type="match status" value="1"/>
</dbReference>
<evidence type="ECO:0000259" key="2">
    <source>
        <dbReference type="Pfam" id="PF25316"/>
    </source>
</evidence>
<feature type="region of interest" description="Disordered" evidence="1">
    <location>
        <begin position="622"/>
        <end position="868"/>
    </location>
</feature>
<accession>A0A6B2KXQ6</accession>
<dbReference type="PRINTS" id="PR01217">
    <property type="entry name" value="PRICHEXTENSN"/>
</dbReference>
<dbReference type="InterPro" id="IPR057991">
    <property type="entry name" value="TPR_TAF2_C"/>
</dbReference>
<evidence type="ECO:0000313" key="4">
    <source>
        <dbReference type="EMBL" id="NDV29452.1"/>
    </source>
</evidence>
<dbReference type="PANTHER" id="PTHR15137:SF9">
    <property type="entry name" value="TRANSCRIPTION INITIATION FACTOR TFIID SUBUNIT 2"/>
    <property type="match status" value="1"/>
</dbReference>
<dbReference type="InterPro" id="IPR016024">
    <property type="entry name" value="ARM-type_fold"/>
</dbReference>
<feature type="compositionally biased region" description="Basic and acidic residues" evidence="1">
    <location>
        <begin position="593"/>
        <end position="602"/>
    </location>
</feature>
<protein>
    <recommendedName>
        <fullName evidence="5">Transcription initiation factor TFIID subunit 2</fullName>
    </recommendedName>
</protein>
<dbReference type="Gene3D" id="1.10.390.10">
    <property type="entry name" value="Neutral Protease Domain 2"/>
    <property type="match status" value="1"/>
</dbReference>